<dbReference type="PROSITE" id="PS51257">
    <property type="entry name" value="PROKAR_LIPOPROTEIN"/>
    <property type="match status" value="1"/>
</dbReference>
<comment type="caution">
    <text evidence="1">The sequence shown here is derived from an EMBL/GenBank/DDBJ whole genome shotgun (WGS) entry which is preliminary data.</text>
</comment>
<evidence type="ECO:0000313" key="2">
    <source>
        <dbReference type="Proteomes" id="UP000091914"/>
    </source>
</evidence>
<gene>
    <name evidence="1" type="ORF">A5760_19700</name>
</gene>
<reference evidence="1 2" key="1">
    <citation type="submission" date="2016-06" db="EMBL/GenBank/DDBJ databases">
        <authorList>
            <person name="Kjaerup R.B."/>
            <person name="Dalgaard T.S."/>
            <person name="Juul-Madsen H.R."/>
        </authorList>
    </citation>
    <scope>NUCLEOTIDE SEQUENCE [LARGE SCALE GENOMIC DNA]</scope>
    <source>
        <strain evidence="1 2">852002-51834_SCH5396731</strain>
    </source>
</reference>
<accession>A0A1A0VAP8</accession>
<dbReference type="EMBL" id="LZSX01000088">
    <property type="protein sequence ID" value="OBB80313.1"/>
    <property type="molecule type" value="Genomic_DNA"/>
</dbReference>
<protein>
    <submittedName>
        <fullName evidence="1">Uncharacterized protein</fullName>
    </submittedName>
</protein>
<dbReference type="AlphaFoldDB" id="A0A1A0VAP8"/>
<dbReference type="Proteomes" id="UP000091914">
    <property type="component" value="Unassembled WGS sequence"/>
</dbReference>
<proteinExistence type="predicted"/>
<dbReference type="RefSeq" id="WP_064884534.1">
    <property type="nucleotide sequence ID" value="NZ_LZSX01000088.1"/>
</dbReference>
<organism evidence="1 2">
    <name type="scientific">Mycobacterium colombiense</name>
    <dbReference type="NCBI Taxonomy" id="339268"/>
    <lineage>
        <taxon>Bacteria</taxon>
        <taxon>Bacillati</taxon>
        <taxon>Actinomycetota</taxon>
        <taxon>Actinomycetes</taxon>
        <taxon>Mycobacteriales</taxon>
        <taxon>Mycobacteriaceae</taxon>
        <taxon>Mycobacterium</taxon>
        <taxon>Mycobacterium avium complex (MAC)</taxon>
    </lineage>
</organism>
<name>A0A1A0VAP8_9MYCO</name>
<sequence>MKLKKFAPAGFIAIAVAIGTAGCSSGPARDARSYDAGHQVGQTLALKMVRAGVSSSQACKAQTEAANVWNPNPYNLTDFNAGCLDGIHAAAPGE</sequence>
<evidence type="ECO:0000313" key="1">
    <source>
        <dbReference type="EMBL" id="OBB80313.1"/>
    </source>
</evidence>